<dbReference type="Proteomes" id="UP000660675">
    <property type="component" value="Unassembled WGS sequence"/>
</dbReference>
<sequence length="125" mass="12811">MVNVAEVVVADHFSATPGIGEPSASKCTRVSYAKEFIASAVLTSAVVGLRLPGSPATATTTVEAPTPPAEVPPPHAVVVPTRPSTVTTAAATRVLRGVLFLVSVPAVLAMVTSEGAALRRRVREQ</sequence>
<reference evidence="3" key="1">
    <citation type="journal article" date="2019" name="Int. J. Syst. Evol. Microbiol.">
        <title>The Global Catalogue of Microorganisms (GCM) 10K type strain sequencing project: providing services to taxonomists for standard genome sequencing and annotation.</title>
        <authorList>
            <consortium name="The Broad Institute Genomics Platform"/>
            <consortium name="The Broad Institute Genome Sequencing Center for Infectious Disease"/>
            <person name="Wu L."/>
            <person name="Ma J."/>
        </authorList>
    </citation>
    <scope>NUCLEOTIDE SEQUENCE [LARGE SCALE GENOMIC DNA]</scope>
    <source>
        <strain evidence="3">JCM 4376</strain>
    </source>
</reference>
<organism evidence="2 3">
    <name type="scientific">Streptomyces gelaticus</name>
    <dbReference type="NCBI Taxonomy" id="285446"/>
    <lineage>
        <taxon>Bacteria</taxon>
        <taxon>Bacillati</taxon>
        <taxon>Actinomycetota</taxon>
        <taxon>Actinomycetes</taxon>
        <taxon>Kitasatosporales</taxon>
        <taxon>Streptomycetaceae</taxon>
        <taxon>Streptomyces</taxon>
    </lineage>
</organism>
<proteinExistence type="predicted"/>
<evidence type="ECO:0000313" key="3">
    <source>
        <dbReference type="Proteomes" id="UP000660675"/>
    </source>
</evidence>
<name>A0ABQ2VR02_9ACTN</name>
<evidence type="ECO:0000313" key="2">
    <source>
        <dbReference type="EMBL" id="GGV75018.1"/>
    </source>
</evidence>
<gene>
    <name evidence="2" type="ORF">GCM10015535_04770</name>
</gene>
<comment type="caution">
    <text evidence="2">The sequence shown here is derived from an EMBL/GenBank/DDBJ whole genome shotgun (WGS) entry which is preliminary data.</text>
</comment>
<keyword evidence="3" id="KW-1185">Reference proteome</keyword>
<feature type="region of interest" description="Disordered" evidence="1">
    <location>
        <begin position="57"/>
        <end position="77"/>
    </location>
</feature>
<evidence type="ECO:0000256" key="1">
    <source>
        <dbReference type="SAM" id="MobiDB-lite"/>
    </source>
</evidence>
<protein>
    <submittedName>
        <fullName evidence="2">Uncharacterized protein</fullName>
    </submittedName>
</protein>
<feature type="compositionally biased region" description="Pro residues" evidence="1">
    <location>
        <begin position="65"/>
        <end position="75"/>
    </location>
</feature>
<dbReference type="EMBL" id="BMTF01000001">
    <property type="protein sequence ID" value="GGV75018.1"/>
    <property type="molecule type" value="Genomic_DNA"/>
</dbReference>
<accession>A0ABQ2VR02</accession>